<feature type="compositionally biased region" description="Low complexity" evidence="2">
    <location>
        <begin position="125"/>
        <end position="143"/>
    </location>
</feature>
<keyword evidence="4" id="KW-1185">Reference proteome</keyword>
<evidence type="ECO:0000313" key="4">
    <source>
        <dbReference type="Proteomes" id="UP000685013"/>
    </source>
</evidence>
<organism evidence="3 4">
    <name type="scientific">Cucurbita argyrosperma subsp. sororia</name>
    <dbReference type="NCBI Taxonomy" id="37648"/>
    <lineage>
        <taxon>Eukaryota</taxon>
        <taxon>Viridiplantae</taxon>
        <taxon>Streptophyta</taxon>
        <taxon>Embryophyta</taxon>
        <taxon>Tracheophyta</taxon>
        <taxon>Spermatophyta</taxon>
        <taxon>Magnoliopsida</taxon>
        <taxon>eudicotyledons</taxon>
        <taxon>Gunneridae</taxon>
        <taxon>Pentapetalae</taxon>
        <taxon>rosids</taxon>
        <taxon>fabids</taxon>
        <taxon>Cucurbitales</taxon>
        <taxon>Cucurbitaceae</taxon>
        <taxon>Cucurbiteae</taxon>
        <taxon>Cucurbita</taxon>
    </lineage>
</organism>
<feature type="compositionally biased region" description="Polar residues" evidence="2">
    <location>
        <begin position="459"/>
        <end position="473"/>
    </location>
</feature>
<reference evidence="3 4" key="1">
    <citation type="journal article" date="2021" name="Hortic Res">
        <title>The domestication of Cucurbita argyrosperma as revealed by the genome of its wild relative.</title>
        <authorList>
            <person name="Barrera-Redondo J."/>
            <person name="Sanchez-de la Vega G."/>
            <person name="Aguirre-Liguori J.A."/>
            <person name="Castellanos-Morales G."/>
            <person name="Gutierrez-Guerrero Y.T."/>
            <person name="Aguirre-Dugua X."/>
            <person name="Aguirre-Planter E."/>
            <person name="Tenaillon M.I."/>
            <person name="Lira-Saade R."/>
            <person name="Eguiarte L.E."/>
        </authorList>
    </citation>
    <scope>NUCLEOTIDE SEQUENCE [LARGE SCALE GENOMIC DNA]</scope>
    <source>
        <strain evidence="3">JBR-2021</strain>
    </source>
</reference>
<dbReference type="EMBL" id="JAGKQH010000010">
    <property type="protein sequence ID" value="KAG6590015.1"/>
    <property type="molecule type" value="Genomic_DNA"/>
</dbReference>
<feature type="region of interest" description="Disordered" evidence="2">
    <location>
        <begin position="125"/>
        <end position="146"/>
    </location>
</feature>
<feature type="non-terminal residue" evidence="3">
    <location>
        <position position="1"/>
    </location>
</feature>
<dbReference type="PANTHER" id="PTHR31115">
    <property type="entry name" value="OS05G0107300 PROTEIN"/>
    <property type="match status" value="1"/>
</dbReference>
<feature type="compositionally biased region" description="Basic and acidic residues" evidence="2">
    <location>
        <begin position="341"/>
        <end position="353"/>
    </location>
</feature>
<dbReference type="Proteomes" id="UP000685013">
    <property type="component" value="Chromosome 10"/>
</dbReference>
<feature type="compositionally biased region" description="Basic and acidic residues" evidence="2">
    <location>
        <begin position="1125"/>
        <end position="1135"/>
    </location>
</feature>
<protein>
    <submittedName>
        <fullName evidence="3">Uncharacterized protein</fullName>
    </submittedName>
</protein>
<accession>A0AAV6N3X7</accession>
<keyword evidence="1" id="KW-0175">Coiled coil</keyword>
<feature type="compositionally biased region" description="Polar residues" evidence="2">
    <location>
        <begin position="1102"/>
        <end position="1117"/>
    </location>
</feature>
<feature type="region of interest" description="Disordered" evidence="2">
    <location>
        <begin position="1102"/>
        <end position="1135"/>
    </location>
</feature>
<evidence type="ECO:0000256" key="2">
    <source>
        <dbReference type="SAM" id="MobiDB-lite"/>
    </source>
</evidence>
<proteinExistence type="predicted"/>
<comment type="caution">
    <text evidence="3">The sequence shown here is derived from an EMBL/GenBank/DDBJ whole genome shotgun (WGS) entry which is preliminary data.</text>
</comment>
<gene>
    <name evidence="3" type="ORF">SDJN03_15438</name>
</gene>
<feature type="compositionally biased region" description="Low complexity" evidence="2">
    <location>
        <begin position="312"/>
        <end position="325"/>
    </location>
</feature>
<name>A0AAV6N3X7_9ROSI</name>
<evidence type="ECO:0000313" key="3">
    <source>
        <dbReference type="EMBL" id="KAG6590015.1"/>
    </source>
</evidence>
<feature type="coiled-coil region" evidence="1">
    <location>
        <begin position="944"/>
        <end position="971"/>
    </location>
</feature>
<feature type="compositionally biased region" description="Basic and acidic residues" evidence="2">
    <location>
        <begin position="577"/>
        <end position="597"/>
    </location>
</feature>
<feature type="region of interest" description="Disordered" evidence="2">
    <location>
        <begin position="301"/>
        <end position="366"/>
    </location>
</feature>
<feature type="compositionally biased region" description="Polar residues" evidence="2">
    <location>
        <begin position="487"/>
        <end position="499"/>
    </location>
</feature>
<feature type="region of interest" description="Disordered" evidence="2">
    <location>
        <begin position="1156"/>
        <end position="1264"/>
    </location>
</feature>
<feature type="compositionally biased region" description="Polar residues" evidence="2">
    <location>
        <begin position="519"/>
        <end position="533"/>
    </location>
</feature>
<sequence length="1354" mass="149525">MCRFAIANDNRNQARKRVRPVEVNNLIVSNKFEFASGSPDRPLQSSGQRGAHMAVPLDRSGSFRESLENPNLSTLPNMSRSASAVSQGDVLNFLQCLHFGRKLVATDEKSNRQGDFSRQLQLALSMSPDDSPSSSSKGKLPSSVMREEIKRMKGSLRECSVKAREHLKIFNEALSVFNKFFPSVPSKKRSRLEGYNNERSNFVVSGERSARGQVGKFGNQSNTGVFEHEMQKSEERIKNAMPNKRTRTSLVDSRGMDVRGNAPVRPSGGADRERDALRLANSCAVPGEDRSLSIGVDGWEKSKMKKRRSGIKSDVSSSSQSTKPVDSYDEVKQQLQQRPVSDARSRMNKDSHGFRPGVANGAPGVGKSEGVAQQNGLGIRSSMSRTDLDGNSLVSDRRDISIVSDKERVNLRGVNKSNVRDDIVLTSPTSNAKVNPSVRAPRSSSGIAPKFSPVVHRSVPSNDWDMSNCTNKPTAGGGVNNRKRMTSMRSSSPPVSQWAGQRPQKISRIARRTNLVPIASSNDDTPLDNTSDVGGNDTGSGFGRRMSDSSPQQVKIKGEPLSSAALSESEESGAAEIKSRENTRKSDNLDDKSEHGVQKVPTLVLPNRKNKLIDEDIGDGIRRQGRTGRAFTSTRSLMPMTVEKIETVGTAKQLRSTRHGFDKVESKAGRPPTRKFTDRKAYKRHKHSAMNVGTEFLVGSDHGREELMAAANAVINPGHTFFSPFWRQMEPFFRFISEADITHLRKQGDLEVTASGPKVVSDKDTSNISLDDFERLENEERGEVPLGHLIHESKDHTVVPLYQRLLASLIPEEVADNKSEDIKYDNYGMSDLDEDFKPNKLSHEILPSSQLSVHSANDDYNMRGGSGSDQHMPETDRQSIPNSVMMLNFSNSLNGLVSNQTLMPGMVCSELQYDDMPLNEKLLLEIQSIGIFPDSVPEMLQLDEEEITNDIRLLEEKKNELVSRKNSLLDKLLQSALATKQLQEKEFERLAMDKLVAMAYGKYMACKVSNASSGKSSSNKMAKQAALAFVKRTLNRCHKFEDTGKSFFSEPSFREIYSSWSVNPNSERQSDPVEGESEKSYASIQSLDARVSALAGSQNSPSYFSQNVENHDVTSGNVRPPANHQAERTTGREELWSNRVKKRELLLDDVGNAGGPSVIGSCISSSAKGKRSERDRDGKGHNREVSSRNGTKIGRPTLSNTKGERKTKTKPKQKTAQLSISVNGLLGKMPEQPKPALSPVLKSSTSTGGSKEKDQFGLDGLDDPESMDLSNFQLPGMDVLGVPDDLDGQGQDLGSWLNIDDDGLQDQDFMGLEIPMDDLSDLNMMMFILQGSVKSAWERKNLWSQDIMVWRILV</sequence>
<feature type="compositionally biased region" description="Basic and acidic residues" evidence="2">
    <location>
        <begin position="1170"/>
        <end position="1186"/>
    </location>
</feature>
<feature type="region of interest" description="Disordered" evidence="2">
    <location>
        <begin position="244"/>
        <end position="274"/>
    </location>
</feature>
<dbReference type="PANTHER" id="PTHR31115:SF3">
    <property type="entry name" value="EXPRESSED PROTEIN"/>
    <property type="match status" value="1"/>
</dbReference>
<feature type="region of interest" description="Disordered" evidence="2">
    <location>
        <begin position="428"/>
        <end position="598"/>
    </location>
</feature>
<evidence type="ECO:0000256" key="1">
    <source>
        <dbReference type="SAM" id="Coils"/>
    </source>
</evidence>